<dbReference type="EMBL" id="JAFMOF010000002">
    <property type="protein sequence ID" value="MBO0654221.1"/>
    <property type="molecule type" value="Genomic_DNA"/>
</dbReference>
<gene>
    <name evidence="2" type="ORF">J1792_16010</name>
</gene>
<keyword evidence="3" id="KW-1185">Reference proteome</keyword>
<evidence type="ECO:0000313" key="3">
    <source>
        <dbReference type="Proteomes" id="UP000664781"/>
    </source>
</evidence>
<dbReference type="AlphaFoldDB" id="A0A939JMI2"/>
<feature type="compositionally biased region" description="Pro residues" evidence="1">
    <location>
        <begin position="1"/>
        <end position="10"/>
    </location>
</feature>
<comment type="caution">
    <text evidence="2">The sequence shown here is derived from an EMBL/GenBank/DDBJ whole genome shotgun (WGS) entry which is preliminary data.</text>
</comment>
<sequence>MPEQPAPVPVQPRMTPAVDMGTLEDLGLAEPQPEPSPEPPPPPLDGYDTTA</sequence>
<evidence type="ECO:0000313" key="2">
    <source>
        <dbReference type="EMBL" id="MBO0654221.1"/>
    </source>
</evidence>
<feature type="region of interest" description="Disordered" evidence="1">
    <location>
        <begin position="1"/>
        <end position="51"/>
    </location>
</feature>
<reference evidence="2" key="1">
    <citation type="submission" date="2021-03" db="EMBL/GenBank/DDBJ databases">
        <title>Streptomyces strains.</title>
        <authorList>
            <person name="Lund M.B."/>
            <person name="Toerring T."/>
        </authorList>
    </citation>
    <scope>NUCLEOTIDE SEQUENCE</scope>
    <source>
        <strain evidence="2">JCM 4242</strain>
    </source>
</reference>
<protein>
    <submittedName>
        <fullName evidence="2">Uncharacterized protein</fullName>
    </submittedName>
</protein>
<dbReference type="Proteomes" id="UP000664781">
    <property type="component" value="Unassembled WGS sequence"/>
</dbReference>
<name>A0A939JMI2_9ACTN</name>
<proteinExistence type="predicted"/>
<feature type="compositionally biased region" description="Pro residues" evidence="1">
    <location>
        <begin position="32"/>
        <end position="44"/>
    </location>
</feature>
<organism evidence="2 3">
    <name type="scientific">Streptomyces triculaminicus</name>
    <dbReference type="NCBI Taxonomy" id="2816232"/>
    <lineage>
        <taxon>Bacteria</taxon>
        <taxon>Bacillati</taxon>
        <taxon>Actinomycetota</taxon>
        <taxon>Actinomycetes</taxon>
        <taxon>Kitasatosporales</taxon>
        <taxon>Streptomycetaceae</taxon>
        <taxon>Streptomyces</taxon>
    </lineage>
</organism>
<accession>A0A939JMI2</accession>
<evidence type="ECO:0000256" key="1">
    <source>
        <dbReference type="SAM" id="MobiDB-lite"/>
    </source>
</evidence>
<dbReference type="RefSeq" id="WP_207247531.1">
    <property type="nucleotide sequence ID" value="NZ_JAFMOF010000002.1"/>
</dbReference>